<sequence length="331" mass="33513">MWAVQRRRRVRTVAVGIAFAILACVTYLLILGHGATKLSPGEVLSTLFGGGTSQQILVVWDLRLPVAIATIVSGAVLGISGSWTQTVTRNPLASPDVIGVSGGAAVGAVASLSLGNSGGASTTAWALVGAAVTVATVLSIAGIKNVTRLILIGFAVALFTQAVVSYLILTADVRDAATSQVWLSGSTGLVRSPDLPRLILGVIPFLLLGLIGAHNLPILSHDDATIAGLGVRAGAERARFIIAATGCVGVVVSIVGPIGFIALIAPHLARIATRAPLASPLVSAAVGAALMGLCEVAAEFLPFTVPVGIITSAIGGIALVILLINLKRSNR</sequence>
<keyword evidence="5 8" id="KW-0812">Transmembrane</keyword>
<dbReference type="Gene3D" id="1.10.3470.10">
    <property type="entry name" value="ABC transporter involved in vitamin B12 uptake, BtuC"/>
    <property type="match status" value="1"/>
</dbReference>
<dbReference type="Proteomes" id="UP000014408">
    <property type="component" value="Unassembled WGS sequence"/>
</dbReference>
<dbReference type="InterPro" id="IPR000522">
    <property type="entry name" value="ABC_transptr_permease_BtuC"/>
</dbReference>
<dbReference type="GO" id="GO:0033214">
    <property type="term" value="P:siderophore-iron import into cell"/>
    <property type="evidence" value="ECO:0007669"/>
    <property type="project" value="TreeGrafter"/>
</dbReference>
<evidence type="ECO:0000313" key="10">
    <source>
        <dbReference type="Proteomes" id="UP000014408"/>
    </source>
</evidence>
<organism evidence="9 10">
    <name type="scientific">Corynebacterium pyruviciproducens ATCC BAA-1742</name>
    <dbReference type="NCBI Taxonomy" id="1125779"/>
    <lineage>
        <taxon>Bacteria</taxon>
        <taxon>Bacillati</taxon>
        <taxon>Actinomycetota</taxon>
        <taxon>Actinomycetes</taxon>
        <taxon>Mycobacteriales</taxon>
        <taxon>Corynebacteriaceae</taxon>
        <taxon>Corynebacterium</taxon>
    </lineage>
</organism>
<feature type="transmembrane region" description="Helical" evidence="8">
    <location>
        <begin position="122"/>
        <end position="143"/>
    </location>
</feature>
<comment type="caution">
    <text evidence="9">The sequence shown here is derived from an EMBL/GenBank/DDBJ whole genome shotgun (WGS) entry which is preliminary data.</text>
</comment>
<accession>S2Z6H7</accession>
<gene>
    <name evidence="9" type="ORF">HMPREF1219_00972</name>
</gene>
<proteinExistence type="inferred from homology"/>
<dbReference type="PANTHER" id="PTHR30472:SF24">
    <property type="entry name" value="FERRIC ENTEROBACTIN TRANSPORT SYSTEM PERMEASE PROTEIN FEPG"/>
    <property type="match status" value="1"/>
</dbReference>
<evidence type="ECO:0000256" key="1">
    <source>
        <dbReference type="ARBA" id="ARBA00004651"/>
    </source>
</evidence>
<dbReference type="GO" id="GO:0022857">
    <property type="term" value="F:transmembrane transporter activity"/>
    <property type="evidence" value="ECO:0007669"/>
    <property type="project" value="InterPro"/>
</dbReference>
<feature type="transmembrane region" description="Helical" evidence="8">
    <location>
        <begin position="67"/>
        <end position="85"/>
    </location>
</feature>
<dbReference type="Pfam" id="PF01032">
    <property type="entry name" value="FecCD"/>
    <property type="match status" value="1"/>
</dbReference>
<dbReference type="RefSeq" id="WP_016457740.1">
    <property type="nucleotide sequence ID" value="NZ_KE150446.1"/>
</dbReference>
<dbReference type="PATRIC" id="fig|1125779.3.peg.959"/>
<evidence type="ECO:0000256" key="8">
    <source>
        <dbReference type="SAM" id="Phobius"/>
    </source>
</evidence>
<evidence type="ECO:0008006" key="11">
    <source>
        <dbReference type="Google" id="ProtNLM"/>
    </source>
</evidence>
<dbReference type="GO" id="GO:0005886">
    <property type="term" value="C:plasma membrane"/>
    <property type="evidence" value="ECO:0007669"/>
    <property type="project" value="UniProtKB-SubCell"/>
</dbReference>
<dbReference type="HOGENOM" id="CLU_013016_1_1_11"/>
<keyword evidence="6 8" id="KW-1133">Transmembrane helix</keyword>
<evidence type="ECO:0000256" key="2">
    <source>
        <dbReference type="ARBA" id="ARBA00007935"/>
    </source>
</evidence>
<dbReference type="eggNOG" id="COG4779">
    <property type="taxonomic scope" value="Bacteria"/>
</dbReference>
<feature type="transmembrane region" description="Helical" evidence="8">
    <location>
        <begin position="240"/>
        <end position="265"/>
    </location>
</feature>
<name>S2Z6H7_9CORY</name>
<comment type="similarity">
    <text evidence="2">Belongs to the binding-protein-dependent transport system permease family. FecCD subfamily.</text>
</comment>
<keyword evidence="10" id="KW-1185">Reference proteome</keyword>
<evidence type="ECO:0000256" key="7">
    <source>
        <dbReference type="ARBA" id="ARBA00023136"/>
    </source>
</evidence>
<evidence type="ECO:0000256" key="3">
    <source>
        <dbReference type="ARBA" id="ARBA00022448"/>
    </source>
</evidence>
<dbReference type="InterPro" id="IPR037294">
    <property type="entry name" value="ABC_BtuC-like"/>
</dbReference>
<protein>
    <recommendedName>
        <fullName evidence="11">Iron ABC transporter permease</fullName>
    </recommendedName>
</protein>
<evidence type="ECO:0000256" key="4">
    <source>
        <dbReference type="ARBA" id="ARBA00022475"/>
    </source>
</evidence>
<reference evidence="9 10" key="1">
    <citation type="submission" date="2013-05" db="EMBL/GenBank/DDBJ databases">
        <title>The Genome Sequence of Corynebacterium pyruviciproducens 1773O (ATCC BAA-1742).</title>
        <authorList>
            <consortium name="The Broad Institute Genomics Platform"/>
            <person name="Earl A."/>
            <person name="Ward D."/>
            <person name="Feldgarden M."/>
            <person name="Gevers D."/>
            <person name="Tong J."/>
            <person name="Walker B."/>
            <person name="Young S."/>
            <person name="Zeng Q."/>
            <person name="Gargeya S."/>
            <person name="Fitzgerald M."/>
            <person name="Haas B."/>
            <person name="Abouelleil A."/>
            <person name="Allen A.W."/>
            <person name="Alvarado L."/>
            <person name="Arachchi H.M."/>
            <person name="Berlin A.M."/>
            <person name="Chapman S.B."/>
            <person name="Gainer-Dewar J."/>
            <person name="Goldberg J."/>
            <person name="Griggs A."/>
            <person name="Gujja S."/>
            <person name="Hansen M."/>
            <person name="Howarth C."/>
            <person name="Imamovic A."/>
            <person name="Ireland A."/>
            <person name="Larimer J."/>
            <person name="McCowan C."/>
            <person name="Murphy C."/>
            <person name="Pearson M."/>
            <person name="Poon T.W."/>
            <person name="Priest M."/>
            <person name="Roberts A."/>
            <person name="Saif S."/>
            <person name="Shea T."/>
            <person name="Sisk P."/>
            <person name="Sykes S."/>
            <person name="Wortman J."/>
            <person name="Nusbaum C."/>
            <person name="Birren B."/>
        </authorList>
    </citation>
    <scope>NUCLEOTIDE SEQUENCE [LARGE SCALE GENOMIC DNA]</scope>
    <source>
        <strain evidence="9 10">ATCC BAA-1742</strain>
    </source>
</reference>
<dbReference type="AlphaFoldDB" id="S2Z6H7"/>
<dbReference type="PROSITE" id="PS51257">
    <property type="entry name" value="PROKAR_LIPOPROTEIN"/>
    <property type="match status" value="1"/>
</dbReference>
<evidence type="ECO:0000313" key="9">
    <source>
        <dbReference type="EMBL" id="EPD69825.1"/>
    </source>
</evidence>
<dbReference type="EMBL" id="ATBY01000011">
    <property type="protein sequence ID" value="EPD69825.1"/>
    <property type="molecule type" value="Genomic_DNA"/>
</dbReference>
<feature type="transmembrane region" description="Helical" evidence="8">
    <location>
        <begin position="97"/>
        <end position="115"/>
    </location>
</feature>
<dbReference type="STRING" id="1125779.HMPREF1219_00972"/>
<dbReference type="SUPFAM" id="SSF81345">
    <property type="entry name" value="ABC transporter involved in vitamin B12 uptake, BtuC"/>
    <property type="match status" value="1"/>
</dbReference>
<feature type="transmembrane region" description="Helical" evidence="8">
    <location>
        <begin position="149"/>
        <end position="169"/>
    </location>
</feature>
<feature type="transmembrane region" description="Helical" evidence="8">
    <location>
        <begin position="198"/>
        <end position="220"/>
    </location>
</feature>
<dbReference type="CDD" id="cd06550">
    <property type="entry name" value="TM_ABC_iron-siderophores_like"/>
    <property type="match status" value="1"/>
</dbReference>
<keyword evidence="7 8" id="KW-0472">Membrane</keyword>
<evidence type="ECO:0000256" key="6">
    <source>
        <dbReference type="ARBA" id="ARBA00022989"/>
    </source>
</evidence>
<dbReference type="PANTHER" id="PTHR30472">
    <property type="entry name" value="FERRIC ENTEROBACTIN TRANSPORT SYSTEM PERMEASE PROTEIN"/>
    <property type="match status" value="1"/>
</dbReference>
<feature type="transmembrane region" description="Helical" evidence="8">
    <location>
        <begin position="304"/>
        <end position="326"/>
    </location>
</feature>
<feature type="transmembrane region" description="Helical" evidence="8">
    <location>
        <begin position="12"/>
        <end position="31"/>
    </location>
</feature>
<keyword evidence="4" id="KW-1003">Cell membrane</keyword>
<comment type="subcellular location">
    <subcellularLocation>
        <location evidence="1">Cell membrane</location>
        <topology evidence="1">Multi-pass membrane protein</topology>
    </subcellularLocation>
</comment>
<evidence type="ECO:0000256" key="5">
    <source>
        <dbReference type="ARBA" id="ARBA00022692"/>
    </source>
</evidence>
<keyword evidence="3" id="KW-0813">Transport</keyword>